<dbReference type="Gene3D" id="3.40.1800.20">
    <property type="match status" value="1"/>
</dbReference>
<evidence type="ECO:0000259" key="9">
    <source>
        <dbReference type="PROSITE" id="PS51915"/>
    </source>
</evidence>
<feature type="compositionally biased region" description="Basic and acidic residues" evidence="7">
    <location>
        <begin position="343"/>
        <end position="355"/>
    </location>
</feature>
<feature type="domain" description="ZAD" evidence="9">
    <location>
        <begin position="18"/>
        <end position="88"/>
    </location>
</feature>
<dbReference type="PANTHER" id="PTHR24409">
    <property type="entry name" value="ZINC FINGER PROTEIN 142"/>
    <property type="match status" value="1"/>
</dbReference>
<protein>
    <recommendedName>
        <fullName evidence="12">C2h2-type zn-finger protein</fullName>
    </recommendedName>
</protein>
<accession>A0ABM1YLC2</accession>
<dbReference type="EnsemblMetazoa" id="AALFPA23_010220.R14218">
    <property type="protein sequence ID" value="AALFPA23_010220.P14218"/>
    <property type="gene ID" value="AALFPA23_010220"/>
</dbReference>
<evidence type="ECO:0000256" key="7">
    <source>
        <dbReference type="SAM" id="MobiDB-lite"/>
    </source>
</evidence>
<keyword evidence="3 5" id="KW-0863">Zinc-finger</keyword>
<dbReference type="PROSITE" id="PS00028">
    <property type="entry name" value="ZINC_FINGER_C2H2_1"/>
    <property type="match status" value="7"/>
</dbReference>
<evidence type="ECO:0000256" key="2">
    <source>
        <dbReference type="ARBA" id="ARBA00022737"/>
    </source>
</evidence>
<feature type="domain" description="C2H2-type" evidence="8">
    <location>
        <begin position="388"/>
        <end position="415"/>
    </location>
</feature>
<dbReference type="InterPro" id="IPR012934">
    <property type="entry name" value="Znf_AD"/>
</dbReference>
<feature type="domain" description="C2H2-type" evidence="8">
    <location>
        <begin position="362"/>
        <end position="385"/>
    </location>
</feature>
<dbReference type="SMART" id="SM00868">
    <property type="entry name" value="zf-AD"/>
    <property type="match status" value="2"/>
</dbReference>
<dbReference type="PROSITE" id="PS50157">
    <property type="entry name" value="ZINC_FINGER_C2H2_2"/>
    <property type="match status" value="6"/>
</dbReference>
<dbReference type="SMART" id="SM00355">
    <property type="entry name" value="ZnF_C2H2"/>
    <property type="match status" value="7"/>
</dbReference>
<reference evidence="11" key="1">
    <citation type="journal article" date="2015" name="Proc. Natl. Acad. Sci. U.S.A.">
        <title>Genome sequence of the Asian Tiger mosquito, Aedes albopictus, reveals insights into its biology, genetics, and evolution.</title>
        <authorList>
            <person name="Chen X.G."/>
            <person name="Jiang X."/>
            <person name="Gu J."/>
            <person name="Xu M."/>
            <person name="Wu Y."/>
            <person name="Deng Y."/>
            <person name="Zhang C."/>
            <person name="Bonizzoni M."/>
            <person name="Dermauw W."/>
            <person name="Vontas J."/>
            <person name="Armbruster P."/>
            <person name="Huang X."/>
            <person name="Yang Y."/>
            <person name="Zhang H."/>
            <person name="He W."/>
            <person name="Peng H."/>
            <person name="Liu Y."/>
            <person name="Wu K."/>
            <person name="Chen J."/>
            <person name="Lirakis M."/>
            <person name="Topalis P."/>
            <person name="Van Leeuwen T."/>
            <person name="Hall A.B."/>
            <person name="Jiang X."/>
            <person name="Thorpe C."/>
            <person name="Mueller R.L."/>
            <person name="Sun C."/>
            <person name="Waterhouse R.M."/>
            <person name="Yan G."/>
            <person name="Tu Z.J."/>
            <person name="Fang X."/>
            <person name="James A.A."/>
        </authorList>
    </citation>
    <scope>NUCLEOTIDE SEQUENCE [LARGE SCALE GENOMIC DNA]</scope>
    <source>
        <strain evidence="11">Foshan</strain>
    </source>
</reference>
<evidence type="ECO:0000256" key="6">
    <source>
        <dbReference type="PROSITE-ProRule" id="PRU01263"/>
    </source>
</evidence>
<dbReference type="InterPro" id="IPR036236">
    <property type="entry name" value="Znf_C2H2_sf"/>
</dbReference>
<sequence>MASTLVPIESGGPEGLQQMCRLCMGEENLEDVFKQNDLHQWISNYLWITISSDDRKGHTVCIICRLRLAEFHRFHIRCQEVQAILQSMVREEYGTLTRHGENIDLRHVKTEPCEQVAFNNGAELSNKDLRSNTGTQISVDGFGHDSSELQLPSVSVEFKPDIANDHARDDHLKLYQDDDGYGQSVSAQDEIVVHQVKIEGMVHDEEPQDESDKSVGKFQCSTCAKTYRTRRLLVGHNRRVHGPKNHICRICGLGFSYGIDLQKHELTKMHLLRVQANPELKLRIDNEKTNDIYTCWKCNRTFGQKRDLKKHARSHDAKLNEKKASQSREEQLETDKAVVSTKIPEKRKPSETEEKSRTDEKWRCNQCGRSFSSGDKLRCHMRCHAKNVVCPICGKPFANQVTLNRHIPVHDPNRARPLRASESAGGPFRCDICQKEFALKSTLRSHKPKVHGPRRYPCHLCDKKFGTSSVLAHHVRRHYGDGRISRKDQSDSAKIACSSQGIDLGTDSSSK</sequence>
<dbReference type="PANTHER" id="PTHR24409:SF295">
    <property type="entry name" value="AZ2-RELATED"/>
    <property type="match status" value="1"/>
</dbReference>
<feature type="compositionally biased region" description="Polar residues" evidence="7">
    <location>
        <begin position="497"/>
        <end position="511"/>
    </location>
</feature>
<feature type="domain" description="C2H2-type" evidence="8">
    <location>
        <begin position="456"/>
        <end position="483"/>
    </location>
</feature>
<keyword evidence="4 6" id="KW-0862">Zinc</keyword>
<dbReference type="Gene3D" id="3.30.160.60">
    <property type="entry name" value="Classic Zinc Finger"/>
    <property type="match status" value="5"/>
</dbReference>
<keyword evidence="2" id="KW-0677">Repeat</keyword>
<feature type="binding site" evidence="6">
    <location>
        <position position="23"/>
    </location>
    <ligand>
        <name>Zn(2+)</name>
        <dbReference type="ChEBI" id="CHEBI:29105"/>
    </ligand>
</feature>
<evidence type="ECO:0008006" key="12">
    <source>
        <dbReference type="Google" id="ProtNLM"/>
    </source>
</evidence>
<dbReference type="SUPFAM" id="SSF57716">
    <property type="entry name" value="Glucocorticoid receptor-like (DNA-binding domain)"/>
    <property type="match status" value="1"/>
</dbReference>
<evidence type="ECO:0000256" key="5">
    <source>
        <dbReference type="PROSITE-ProRule" id="PRU00042"/>
    </source>
</evidence>
<dbReference type="SUPFAM" id="SSF57667">
    <property type="entry name" value="beta-beta-alpha zinc fingers"/>
    <property type="match status" value="3"/>
</dbReference>
<evidence type="ECO:0000313" key="11">
    <source>
        <dbReference type="Proteomes" id="UP000069940"/>
    </source>
</evidence>
<evidence type="ECO:0000313" key="10">
    <source>
        <dbReference type="EnsemblMetazoa" id="AALFPA23_010220.P14218"/>
    </source>
</evidence>
<dbReference type="Proteomes" id="UP000069940">
    <property type="component" value="Unassembled WGS sequence"/>
</dbReference>
<feature type="binding site" evidence="6">
    <location>
        <position position="61"/>
    </location>
    <ligand>
        <name>Zn(2+)</name>
        <dbReference type="ChEBI" id="CHEBI:29105"/>
    </ligand>
</feature>
<feature type="region of interest" description="Disordered" evidence="7">
    <location>
        <begin position="307"/>
        <end position="355"/>
    </location>
</feature>
<reference evidence="10" key="2">
    <citation type="submission" date="2025-05" db="UniProtKB">
        <authorList>
            <consortium name="EnsemblMetazoa"/>
        </authorList>
    </citation>
    <scope>IDENTIFICATION</scope>
    <source>
        <strain evidence="10">Foshan</strain>
    </source>
</reference>
<feature type="domain" description="C2H2-type" evidence="8">
    <location>
        <begin position="428"/>
        <end position="456"/>
    </location>
</feature>
<organism evidence="10 11">
    <name type="scientific">Aedes albopictus</name>
    <name type="common">Asian tiger mosquito</name>
    <name type="synonym">Stegomyia albopicta</name>
    <dbReference type="NCBI Taxonomy" id="7160"/>
    <lineage>
        <taxon>Eukaryota</taxon>
        <taxon>Metazoa</taxon>
        <taxon>Ecdysozoa</taxon>
        <taxon>Arthropoda</taxon>
        <taxon>Hexapoda</taxon>
        <taxon>Insecta</taxon>
        <taxon>Pterygota</taxon>
        <taxon>Neoptera</taxon>
        <taxon>Endopterygota</taxon>
        <taxon>Diptera</taxon>
        <taxon>Nematocera</taxon>
        <taxon>Culicoidea</taxon>
        <taxon>Culicidae</taxon>
        <taxon>Culicinae</taxon>
        <taxon>Aedini</taxon>
        <taxon>Aedes</taxon>
        <taxon>Stegomyia</taxon>
    </lineage>
</organism>
<keyword evidence="1 6" id="KW-0479">Metal-binding</keyword>
<dbReference type="GeneID" id="109406034"/>
<feature type="domain" description="C2H2-type" evidence="8">
    <location>
        <begin position="218"/>
        <end position="246"/>
    </location>
</feature>
<proteinExistence type="predicted"/>
<feature type="compositionally biased region" description="Basic and acidic residues" evidence="7">
    <location>
        <begin position="314"/>
        <end position="336"/>
    </location>
</feature>
<keyword evidence="11" id="KW-1185">Reference proteome</keyword>
<evidence type="ECO:0000259" key="8">
    <source>
        <dbReference type="PROSITE" id="PS50157"/>
    </source>
</evidence>
<evidence type="ECO:0000256" key="3">
    <source>
        <dbReference type="ARBA" id="ARBA00022771"/>
    </source>
</evidence>
<feature type="region of interest" description="Disordered" evidence="7">
    <location>
        <begin position="483"/>
        <end position="511"/>
    </location>
</feature>
<evidence type="ECO:0000256" key="4">
    <source>
        <dbReference type="ARBA" id="ARBA00022833"/>
    </source>
</evidence>
<feature type="domain" description="C2H2-type" evidence="8">
    <location>
        <begin position="293"/>
        <end position="320"/>
    </location>
</feature>
<dbReference type="Pfam" id="PF13912">
    <property type="entry name" value="zf-C2H2_6"/>
    <property type="match status" value="1"/>
</dbReference>
<dbReference type="InterPro" id="IPR013087">
    <property type="entry name" value="Znf_C2H2_type"/>
</dbReference>
<name>A0ABM1YLC2_AEDAL</name>
<feature type="binding site" evidence="6">
    <location>
        <position position="64"/>
    </location>
    <ligand>
        <name>Zn(2+)</name>
        <dbReference type="ChEBI" id="CHEBI:29105"/>
    </ligand>
</feature>
<feature type="binding site" evidence="6">
    <location>
        <position position="20"/>
    </location>
    <ligand>
        <name>Zn(2+)</name>
        <dbReference type="ChEBI" id="CHEBI:29105"/>
    </ligand>
</feature>
<dbReference type="Pfam" id="PF07776">
    <property type="entry name" value="zf-AD"/>
    <property type="match status" value="1"/>
</dbReference>
<dbReference type="PROSITE" id="PS51915">
    <property type="entry name" value="ZAD"/>
    <property type="match status" value="1"/>
</dbReference>
<dbReference type="Pfam" id="PF00096">
    <property type="entry name" value="zf-C2H2"/>
    <property type="match status" value="3"/>
</dbReference>
<dbReference type="RefSeq" id="XP_019534646.2">
    <property type="nucleotide sequence ID" value="XM_019679101.3"/>
</dbReference>
<evidence type="ECO:0000256" key="1">
    <source>
        <dbReference type="ARBA" id="ARBA00022723"/>
    </source>
</evidence>